<dbReference type="Proteomes" id="UP000467006">
    <property type="component" value="Chromosome"/>
</dbReference>
<feature type="region of interest" description="Disordered" evidence="1">
    <location>
        <begin position="1"/>
        <end position="61"/>
    </location>
</feature>
<feature type="compositionally biased region" description="Low complexity" evidence="1">
    <location>
        <begin position="50"/>
        <end position="61"/>
    </location>
</feature>
<accession>A0A7I7JTR5</accession>
<dbReference type="EMBL" id="AP022563">
    <property type="protein sequence ID" value="BBX15163.1"/>
    <property type="molecule type" value="Genomic_DNA"/>
</dbReference>
<feature type="compositionally biased region" description="Low complexity" evidence="1">
    <location>
        <begin position="1"/>
        <end position="26"/>
    </location>
</feature>
<protein>
    <submittedName>
        <fullName evidence="2">Uncharacterized protein</fullName>
    </submittedName>
</protein>
<gene>
    <name evidence="2" type="ORF">MDUV_00230</name>
</gene>
<evidence type="ECO:0000256" key="1">
    <source>
        <dbReference type="SAM" id="MobiDB-lite"/>
    </source>
</evidence>
<evidence type="ECO:0000313" key="2">
    <source>
        <dbReference type="EMBL" id="BBX15163.1"/>
    </source>
</evidence>
<proteinExistence type="predicted"/>
<name>A0A7I7JTR5_9MYCO</name>
<dbReference type="KEGG" id="mdu:MDUV_00230"/>
<reference evidence="2 3" key="1">
    <citation type="journal article" date="2019" name="Emerg. Microbes Infect.">
        <title>Comprehensive subspecies identification of 175 nontuberculous mycobacteria species based on 7547 genomic profiles.</title>
        <authorList>
            <person name="Matsumoto Y."/>
            <person name="Kinjo T."/>
            <person name="Motooka D."/>
            <person name="Nabeya D."/>
            <person name="Jung N."/>
            <person name="Uechi K."/>
            <person name="Horii T."/>
            <person name="Iida T."/>
            <person name="Fujita J."/>
            <person name="Nakamura S."/>
        </authorList>
    </citation>
    <scope>NUCLEOTIDE SEQUENCE [LARGE SCALE GENOMIC DNA]</scope>
    <source>
        <strain evidence="2 3">JCM 6396</strain>
    </source>
</reference>
<organism evidence="2 3">
    <name type="scientific">Mycolicibacterium duvalii</name>
    <dbReference type="NCBI Taxonomy" id="39688"/>
    <lineage>
        <taxon>Bacteria</taxon>
        <taxon>Bacillati</taxon>
        <taxon>Actinomycetota</taxon>
        <taxon>Actinomycetes</taxon>
        <taxon>Mycobacteriales</taxon>
        <taxon>Mycobacteriaceae</taxon>
        <taxon>Mycolicibacterium</taxon>
    </lineage>
</organism>
<keyword evidence="3" id="KW-1185">Reference proteome</keyword>
<evidence type="ECO:0000313" key="3">
    <source>
        <dbReference type="Proteomes" id="UP000467006"/>
    </source>
</evidence>
<dbReference type="AlphaFoldDB" id="A0A7I7JTR5"/>
<sequence length="92" mass="9129">MDSAGAPTVVVTPPGDTPTSPGPTGVAGAEVVVSDADGGPGSCSPPDEQPASATVTTTTSPARPRRYLRMGPIYATLASVLTQTRVLECCSA</sequence>